<reference evidence="1 2" key="1">
    <citation type="journal article" date="2023" name="G3 (Bethesda)">
        <title>A chromosome-level genome assembly of Zasmidium syzygii isolated from banana leaves.</title>
        <authorList>
            <person name="van Westerhoven A.C."/>
            <person name="Mehrabi R."/>
            <person name="Talebi R."/>
            <person name="Steentjes M.B.F."/>
            <person name="Corcolon B."/>
            <person name="Chong P.A."/>
            <person name="Kema G.H.J."/>
            <person name="Seidl M.F."/>
        </authorList>
    </citation>
    <scope>NUCLEOTIDE SEQUENCE [LARGE SCALE GENOMIC DNA]</scope>
    <source>
        <strain evidence="1 2">P124</strain>
    </source>
</reference>
<dbReference type="Proteomes" id="UP001305779">
    <property type="component" value="Unassembled WGS sequence"/>
</dbReference>
<gene>
    <name evidence="1" type="ORF">PRZ48_008956</name>
</gene>
<sequence length="234" mass="27074">MATTRAPCRNLLDLPADIFNPILELVVINRDRKTGEKRPIRTRTYQVYTRRHLRAMLACRKLHTIMKPMYFGQNEFEFIQRFEQDHQKPKLDCFTSRTGLQAVRYNHAQRSAVDSCMRMILPPPATLALLKNVDIIITIDTSCLTLEGAEHTADLLTVTKQLSTLHFPRLDRLKVILAFPLLQKRIRWMLPDERTVAAEILREAVQGFLENNPPNAEEVIVEYPVGFRVGDPWP</sequence>
<organism evidence="1 2">
    <name type="scientific">Zasmidium cellare</name>
    <name type="common">Wine cellar mold</name>
    <name type="synonym">Racodium cellare</name>
    <dbReference type="NCBI Taxonomy" id="395010"/>
    <lineage>
        <taxon>Eukaryota</taxon>
        <taxon>Fungi</taxon>
        <taxon>Dikarya</taxon>
        <taxon>Ascomycota</taxon>
        <taxon>Pezizomycotina</taxon>
        <taxon>Dothideomycetes</taxon>
        <taxon>Dothideomycetidae</taxon>
        <taxon>Mycosphaerellales</taxon>
        <taxon>Mycosphaerellaceae</taxon>
        <taxon>Zasmidium</taxon>
    </lineage>
</organism>
<name>A0ABR0EHP9_ZASCE</name>
<accession>A0ABR0EHP9</accession>
<evidence type="ECO:0000313" key="1">
    <source>
        <dbReference type="EMBL" id="KAK4500766.1"/>
    </source>
</evidence>
<evidence type="ECO:0000313" key="2">
    <source>
        <dbReference type="Proteomes" id="UP001305779"/>
    </source>
</evidence>
<dbReference type="EMBL" id="JAXOVC010000006">
    <property type="protein sequence ID" value="KAK4500766.1"/>
    <property type="molecule type" value="Genomic_DNA"/>
</dbReference>
<keyword evidence="2" id="KW-1185">Reference proteome</keyword>
<protein>
    <submittedName>
        <fullName evidence="1">Uncharacterized protein</fullName>
    </submittedName>
</protein>
<proteinExistence type="predicted"/>
<comment type="caution">
    <text evidence="1">The sequence shown here is derived from an EMBL/GenBank/DDBJ whole genome shotgun (WGS) entry which is preliminary data.</text>
</comment>